<dbReference type="HOGENOM" id="CLU_012774_5_1_1"/>
<gene>
    <name evidence="8" type="ORF">DI09_163p30</name>
</gene>
<dbReference type="InterPro" id="IPR041083">
    <property type="entry name" value="AAA_lid_10"/>
</dbReference>
<evidence type="ECO:0000256" key="5">
    <source>
        <dbReference type="ARBA" id="ARBA00023242"/>
    </source>
</evidence>
<dbReference type="GO" id="GO:0005524">
    <property type="term" value="F:ATP binding"/>
    <property type="evidence" value="ECO:0007669"/>
    <property type="project" value="UniProtKB-KW"/>
</dbReference>
<dbReference type="CDD" id="cd00009">
    <property type="entry name" value="AAA"/>
    <property type="match status" value="1"/>
</dbReference>
<protein>
    <recommendedName>
        <fullName evidence="6">Origin recognition complex subunit 1</fullName>
    </recommendedName>
</protein>
<proteinExistence type="inferred from homology"/>
<dbReference type="SUPFAM" id="SSF52540">
    <property type="entry name" value="P-loop containing nucleoside triphosphate hydrolases"/>
    <property type="match status" value="1"/>
</dbReference>
<comment type="function">
    <text evidence="6">Component of the origin recognition complex (ORC) that binds origins of replication. DNA-binding is ATP-dependent, however specific DNA sequences that define origins of replication have not been identified so far. ORC is required to assemble the pre-replication complex necessary to initiate DNA replication.</text>
</comment>
<dbReference type="VEuPathDB" id="MicrosporidiaDB:DI09_163p30"/>
<dbReference type="PANTHER" id="PTHR10763">
    <property type="entry name" value="CELL DIVISION CONTROL PROTEIN 6-RELATED"/>
    <property type="match status" value="1"/>
</dbReference>
<organism evidence="8 9">
    <name type="scientific">Mitosporidium daphniae</name>
    <dbReference type="NCBI Taxonomy" id="1485682"/>
    <lineage>
        <taxon>Eukaryota</taxon>
        <taxon>Fungi</taxon>
        <taxon>Fungi incertae sedis</taxon>
        <taxon>Microsporidia</taxon>
        <taxon>Mitosporidium</taxon>
    </lineage>
</organism>
<evidence type="ECO:0000313" key="8">
    <source>
        <dbReference type="EMBL" id="KGG52518.1"/>
    </source>
</evidence>
<evidence type="ECO:0000256" key="4">
    <source>
        <dbReference type="ARBA" id="ARBA00023125"/>
    </source>
</evidence>
<evidence type="ECO:0000313" key="9">
    <source>
        <dbReference type="Proteomes" id="UP000029725"/>
    </source>
</evidence>
<dbReference type="SMART" id="SM00382">
    <property type="entry name" value="AAA"/>
    <property type="match status" value="1"/>
</dbReference>
<dbReference type="PANTHER" id="PTHR10763:SF23">
    <property type="entry name" value="ORIGIN RECOGNITION COMPLEX SUBUNIT 1"/>
    <property type="match status" value="1"/>
</dbReference>
<evidence type="ECO:0000256" key="3">
    <source>
        <dbReference type="ARBA" id="ARBA00022705"/>
    </source>
</evidence>
<sequence>MIKSCILEKRGASICLHGYVSGVPGSGKTETVREVIRNLESHPVGRAAKFSEINGLKLTSPKQAFVELYSMIFTQMRISGNRAQELLDFVVIVDEIDLLLNKSQNILYNFFDWPNRPNSSLLLIAIANTMDLPERIFNNKVSSRLGLHRIDFSPYTHQALTDILLEKLSTFQFQKDAIELCSRKVGAVSGDVRQAISFCDRAKQIAIKKCTSIVTLEDAHQAIQEVLASDRKSPLQGLSFHSLLFLISAYKSLRAEQASKSTKIEQVSLSCTLEKVLEMHCQLCRSYDLDEISEANFRSIAVILASMKLIILENDSPLWLHSLRFRSSIDEVQKLLCSFQISESQKWISATTEWKSLNTIMSKL</sequence>
<name>A0A098VTT1_9MICR</name>
<accession>A0A098VTT1</accession>
<keyword evidence="3 6" id="KW-0235">DNA replication</keyword>
<dbReference type="Pfam" id="PF00004">
    <property type="entry name" value="AAA"/>
    <property type="match status" value="1"/>
</dbReference>
<dbReference type="EMBL" id="JMKJ01000070">
    <property type="protein sequence ID" value="KGG52518.1"/>
    <property type="molecule type" value="Genomic_DNA"/>
</dbReference>
<keyword evidence="6" id="KW-0067">ATP-binding</keyword>
<feature type="domain" description="AAA+ ATPase" evidence="7">
    <location>
        <begin position="14"/>
        <end position="151"/>
    </location>
</feature>
<comment type="subcellular location">
    <subcellularLocation>
        <location evidence="1 6">Nucleus</location>
    </subcellularLocation>
</comment>
<comment type="similarity">
    <text evidence="2 6">Belongs to the ORC1 family.</text>
</comment>
<comment type="caution">
    <text evidence="8">The sequence shown here is derived from an EMBL/GenBank/DDBJ whole genome shotgun (WGS) entry which is preliminary data.</text>
</comment>
<dbReference type="InterPro" id="IPR027417">
    <property type="entry name" value="P-loop_NTPase"/>
</dbReference>
<dbReference type="OrthoDB" id="1926878at2759"/>
<dbReference type="Pfam" id="PF17872">
    <property type="entry name" value="AAA_lid_10"/>
    <property type="match status" value="1"/>
</dbReference>
<evidence type="ECO:0000256" key="2">
    <source>
        <dbReference type="ARBA" id="ARBA00008398"/>
    </source>
</evidence>
<comment type="subunit">
    <text evidence="6">ORC is composed of six subunits.</text>
</comment>
<dbReference type="Proteomes" id="UP000029725">
    <property type="component" value="Unassembled WGS sequence"/>
</dbReference>
<dbReference type="GO" id="GO:0033314">
    <property type="term" value="P:mitotic DNA replication checkpoint signaling"/>
    <property type="evidence" value="ECO:0007669"/>
    <property type="project" value="TreeGrafter"/>
</dbReference>
<dbReference type="GO" id="GO:0003688">
    <property type="term" value="F:DNA replication origin binding"/>
    <property type="evidence" value="ECO:0007669"/>
    <property type="project" value="TreeGrafter"/>
</dbReference>
<dbReference type="GO" id="GO:0006270">
    <property type="term" value="P:DNA replication initiation"/>
    <property type="evidence" value="ECO:0007669"/>
    <property type="project" value="TreeGrafter"/>
</dbReference>
<dbReference type="GO" id="GO:0005664">
    <property type="term" value="C:nuclear origin of replication recognition complex"/>
    <property type="evidence" value="ECO:0007669"/>
    <property type="project" value="TreeGrafter"/>
</dbReference>
<dbReference type="GO" id="GO:0016887">
    <property type="term" value="F:ATP hydrolysis activity"/>
    <property type="evidence" value="ECO:0007669"/>
    <property type="project" value="InterPro"/>
</dbReference>
<dbReference type="InterPro" id="IPR003959">
    <property type="entry name" value="ATPase_AAA_core"/>
</dbReference>
<dbReference type="InterPro" id="IPR003593">
    <property type="entry name" value="AAA+_ATPase"/>
</dbReference>
<dbReference type="AlphaFoldDB" id="A0A098VTT1"/>
<dbReference type="Gene3D" id="3.40.50.300">
    <property type="entry name" value="P-loop containing nucleotide triphosphate hydrolases"/>
    <property type="match status" value="1"/>
</dbReference>
<keyword evidence="5 6" id="KW-0539">Nucleus</keyword>
<evidence type="ECO:0000256" key="1">
    <source>
        <dbReference type="ARBA" id="ARBA00004123"/>
    </source>
</evidence>
<dbReference type="RefSeq" id="XP_013238954.1">
    <property type="nucleotide sequence ID" value="XM_013383500.1"/>
</dbReference>
<dbReference type="Gene3D" id="1.10.8.60">
    <property type="match status" value="1"/>
</dbReference>
<dbReference type="GeneID" id="25258594"/>
<keyword evidence="6" id="KW-0547">Nucleotide-binding</keyword>
<dbReference type="InterPro" id="IPR050311">
    <property type="entry name" value="ORC1/CDC6"/>
</dbReference>
<reference evidence="8 9" key="1">
    <citation type="submission" date="2014-04" db="EMBL/GenBank/DDBJ databases">
        <title>A new species of microsporidia sheds light on the evolution of extreme parasitism.</title>
        <authorList>
            <person name="Haag K.L."/>
            <person name="James T.Y."/>
            <person name="Larsson R."/>
            <person name="Schaer T.M."/>
            <person name="Refardt D."/>
            <person name="Pombert J.-F."/>
            <person name="Ebert D."/>
        </authorList>
    </citation>
    <scope>NUCLEOTIDE SEQUENCE [LARGE SCALE GENOMIC DNA]</scope>
    <source>
        <strain evidence="8 9">UGP3</strain>
        <tissue evidence="8">Spores</tissue>
    </source>
</reference>
<keyword evidence="4 6" id="KW-0238">DNA-binding</keyword>
<keyword evidence="9" id="KW-1185">Reference proteome</keyword>
<evidence type="ECO:0000256" key="6">
    <source>
        <dbReference type="RuleBase" id="RU365058"/>
    </source>
</evidence>
<evidence type="ECO:0000259" key="7">
    <source>
        <dbReference type="SMART" id="SM00382"/>
    </source>
</evidence>